<dbReference type="NCBIfam" id="TIGR01012">
    <property type="entry name" value="uS2_euk_arch"/>
    <property type="match status" value="1"/>
</dbReference>
<dbReference type="HAMAP" id="MF_00291_A">
    <property type="entry name" value="Ribosomal_uS2_A"/>
    <property type="match status" value="1"/>
</dbReference>
<dbReference type="GO" id="GO:0003735">
    <property type="term" value="F:structural constituent of ribosome"/>
    <property type="evidence" value="ECO:0007669"/>
    <property type="project" value="InterPro"/>
</dbReference>
<protein>
    <recommendedName>
        <fullName evidence="4 5">Small ribosomal subunit protein uS2</fullName>
    </recommendedName>
</protein>
<dbReference type="GO" id="GO:0006412">
    <property type="term" value="P:translation"/>
    <property type="evidence" value="ECO:0007669"/>
    <property type="project" value="UniProtKB-UniRule"/>
</dbReference>
<feature type="region of interest" description="Disordered" evidence="6">
    <location>
        <begin position="189"/>
        <end position="208"/>
    </location>
</feature>
<dbReference type="CDD" id="cd01425">
    <property type="entry name" value="RPS2"/>
    <property type="match status" value="1"/>
</dbReference>
<evidence type="ECO:0000313" key="8">
    <source>
        <dbReference type="EMBL" id="RFA98377.1"/>
    </source>
</evidence>
<evidence type="ECO:0000313" key="7">
    <source>
        <dbReference type="EMBL" id="RFA97464.1"/>
    </source>
</evidence>
<dbReference type="AlphaFoldDB" id="A0A371R1T3"/>
<reference evidence="9 10" key="1">
    <citation type="submission" date="2017-07" db="EMBL/GenBank/DDBJ databases">
        <title>Draft genome sequence of aerobic hyperthermophilic archaea, Pyrobaculum aerophilum YKB31 and YKB32.</title>
        <authorList>
            <person name="Mochizuki T."/>
            <person name="Berliner A.J."/>
            <person name="Yoshida-Takashima Y."/>
            <person name="Takaki Y."/>
            <person name="Nunoura T."/>
            <person name="Takai K."/>
        </authorList>
    </citation>
    <scope>NUCLEOTIDE SEQUENCE [LARGE SCALE GENOMIC DNA]</scope>
    <source>
        <strain evidence="7 10">YKB31</strain>
        <strain evidence="8 9">YKB32</strain>
    </source>
</reference>
<evidence type="ECO:0000256" key="6">
    <source>
        <dbReference type="SAM" id="MobiDB-lite"/>
    </source>
</evidence>
<evidence type="ECO:0000256" key="3">
    <source>
        <dbReference type="ARBA" id="ARBA00023274"/>
    </source>
</evidence>
<dbReference type="InterPro" id="IPR001865">
    <property type="entry name" value="Ribosomal_uS2"/>
</dbReference>
<evidence type="ECO:0000256" key="5">
    <source>
        <dbReference type="HAMAP-Rule" id="MF_00291"/>
    </source>
</evidence>
<sequence>MTGEMQYEYLVPLEKYLSAGVRLGTRLSNKYLEDRGFIFAVRPDGLRIFDIKKIDERLKIAAKFIARYRPERVLVHTTRPYGFKPVQMFCKFVGCKALTGRFIPGTLTNPNLPHYQEVDLLFVVDPKLDAQAVAEAAKMGIPVIALVDTDTPHQYIDFMIPCNNKGRKSLALIFWILARQVLRERGELKPDQDLPVPPEEFETKLVQS</sequence>
<evidence type="ECO:0000313" key="10">
    <source>
        <dbReference type="Proteomes" id="UP000257123"/>
    </source>
</evidence>
<dbReference type="Pfam" id="PF00318">
    <property type="entry name" value="Ribosomal_S2"/>
    <property type="match status" value="1"/>
</dbReference>
<dbReference type="Proteomes" id="UP000256877">
    <property type="component" value="Unassembled WGS sequence"/>
</dbReference>
<dbReference type="PRINTS" id="PR00395">
    <property type="entry name" value="RIBOSOMALS2"/>
</dbReference>
<gene>
    <name evidence="5" type="primary">rps2</name>
    <name evidence="7" type="ORF">CGL51_03220</name>
    <name evidence="8" type="ORF">CGL52_07465</name>
</gene>
<name>A0A371R1T3_9CREN</name>
<evidence type="ECO:0000313" key="9">
    <source>
        <dbReference type="Proteomes" id="UP000256877"/>
    </source>
</evidence>
<comment type="similarity">
    <text evidence="1 5">Belongs to the universal ribosomal protein uS2 family.</text>
</comment>
<dbReference type="InterPro" id="IPR023591">
    <property type="entry name" value="Ribosomal_uS2_flav_dom_sf"/>
</dbReference>
<keyword evidence="3 5" id="KW-0687">Ribonucleoprotein</keyword>
<proteinExistence type="inferred from homology"/>
<dbReference type="SUPFAM" id="SSF52313">
    <property type="entry name" value="Ribosomal protein S2"/>
    <property type="match status" value="1"/>
</dbReference>
<comment type="caution">
    <text evidence="7">The sequence shown here is derived from an EMBL/GenBank/DDBJ whole genome shotgun (WGS) entry which is preliminary data.</text>
</comment>
<dbReference type="GO" id="GO:0015935">
    <property type="term" value="C:small ribosomal subunit"/>
    <property type="evidence" value="ECO:0007669"/>
    <property type="project" value="InterPro"/>
</dbReference>
<dbReference type="FunFam" id="3.40.50.10490:FF:000030">
    <property type="entry name" value="30S ribosomal protein S2"/>
    <property type="match status" value="1"/>
</dbReference>
<dbReference type="EMBL" id="NMUE01000006">
    <property type="protein sequence ID" value="RFA97464.1"/>
    <property type="molecule type" value="Genomic_DNA"/>
</dbReference>
<organism evidence="7 10">
    <name type="scientific">Pyrobaculum aerophilum</name>
    <dbReference type="NCBI Taxonomy" id="13773"/>
    <lineage>
        <taxon>Archaea</taxon>
        <taxon>Thermoproteota</taxon>
        <taxon>Thermoprotei</taxon>
        <taxon>Thermoproteales</taxon>
        <taxon>Thermoproteaceae</taxon>
        <taxon>Pyrobaculum</taxon>
    </lineage>
</organism>
<dbReference type="OrthoDB" id="371797at2157"/>
<dbReference type="InterPro" id="IPR005707">
    <property type="entry name" value="Ribosomal_uS2_euk/arc"/>
</dbReference>
<evidence type="ECO:0000256" key="4">
    <source>
        <dbReference type="ARBA" id="ARBA00035256"/>
    </source>
</evidence>
<dbReference type="PANTHER" id="PTHR11489">
    <property type="entry name" value="40S RIBOSOMAL PROTEIN SA"/>
    <property type="match status" value="1"/>
</dbReference>
<dbReference type="Proteomes" id="UP000257123">
    <property type="component" value="Unassembled WGS sequence"/>
</dbReference>
<evidence type="ECO:0000256" key="1">
    <source>
        <dbReference type="ARBA" id="ARBA00006242"/>
    </source>
</evidence>
<dbReference type="RefSeq" id="WP_116420665.1">
    <property type="nucleotide sequence ID" value="NZ_NMUE01000006.1"/>
</dbReference>
<dbReference type="InterPro" id="IPR023454">
    <property type="entry name" value="Ribosomal_uS2_arc"/>
</dbReference>
<evidence type="ECO:0000256" key="2">
    <source>
        <dbReference type="ARBA" id="ARBA00022980"/>
    </source>
</evidence>
<accession>A0A371R1T3</accession>
<dbReference type="EMBL" id="NMUF01000018">
    <property type="protein sequence ID" value="RFA98377.1"/>
    <property type="molecule type" value="Genomic_DNA"/>
</dbReference>
<keyword evidence="2 5" id="KW-0689">Ribosomal protein</keyword>
<dbReference type="Gene3D" id="3.40.50.10490">
    <property type="entry name" value="Glucose-6-phosphate isomerase like protein, domain 1"/>
    <property type="match status" value="1"/>
</dbReference>